<keyword evidence="6" id="KW-0347">Helicase</keyword>
<dbReference type="PROSITE" id="PS51981">
    <property type="entry name" value="ZF_RZ"/>
    <property type="match status" value="1"/>
</dbReference>
<dbReference type="InterPro" id="IPR041677">
    <property type="entry name" value="DNA2/NAM7_AAA_11"/>
</dbReference>
<comment type="subcellular location">
    <subcellularLocation>
        <location evidence="1">Cytoplasm</location>
    </subcellularLocation>
</comment>
<evidence type="ECO:0000256" key="8">
    <source>
        <dbReference type="ARBA" id="ARBA00022859"/>
    </source>
</evidence>
<dbReference type="CDD" id="cd17936">
    <property type="entry name" value="EEXXEc_NFX1"/>
    <property type="match status" value="1"/>
</dbReference>
<dbReference type="EMBL" id="JAPEIS010000006">
    <property type="protein sequence ID" value="KAJ8065126.1"/>
    <property type="molecule type" value="Genomic_DNA"/>
</dbReference>
<dbReference type="GO" id="GO:0004386">
    <property type="term" value="F:helicase activity"/>
    <property type="evidence" value="ECO:0007669"/>
    <property type="project" value="InterPro"/>
</dbReference>
<dbReference type="SMART" id="SM00438">
    <property type="entry name" value="ZnF_NFX"/>
    <property type="match status" value="3"/>
</dbReference>
<evidence type="ECO:0000313" key="14">
    <source>
        <dbReference type="EMBL" id="KAJ8065126.1"/>
    </source>
</evidence>
<dbReference type="GO" id="GO:0008270">
    <property type="term" value="F:zinc ion binding"/>
    <property type="evidence" value="ECO:0007669"/>
    <property type="project" value="UniProtKB-KW"/>
</dbReference>
<protein>
    <recommendedName>
        <fullName evidence="16">NFX1-type zinc finger-containing protein 1</fullName>
    </recommendedName>
</protein>
<dbReference type="CDD" id="cd06008">
    <property type="entry name" value="NF-X1-zinc-finger"/>
    <property type="match status" value="1"/>
</dbReference>
<evidence type="ECO:0000256" key="5">
    <source>
        <dbReference type="ARBA" id="ARBA00022771"/>
    </source>
</evidence>
<dbReference type="InterPro" id="IPR046439">
    <property type="entry name" value="ZF_RZ_dom"/>
</dbReference>
<keyword evidence="6" id="KW-0067">ATP-binding</keyword>
<keyword evidence="15" id="KW-1185">Reference proteome</keyword>
<dbReference type="Proteomes" id="UP001152300">
    <property type="component" value="Unassembled WGS sequence"/>
</dbReference>
<evidence type="ECO:0000256" key="6">
    <source>
        <dbReference type="ARBA" id="ARBA00022806"/>
    </source>
</evidence>
<evidence type="ECO:0000259" key="12">
    <source>
        <dbReference type="PROSITE" id="PS50103"/>
    </source>
</evidence>
<dbReference type="InterPro" id="IPR047187">
    <property type="entry name" value="SF1_C_Upf1"/>
</dbReference>
<evidence type="ECO:0008006" key="16">
    <source>
        <dbReference type="Google" id="ProtNLM"/>
    </source>
</evidence>
<keyword evidence="8" id="KW-0391">Immunity</keyword>
<dbReference type="SUPFAM" id="SSF52540">
    <property type="entry name" value="P-loop containing nucleoside triphosphate hydrolases"/>
    <property type="match status" value="1"/>
</dbReference>
<feature type="domain" description="C3H1-type" evidence="12">
    <location>
        <begin position="46"/>
        <end position="73"/>
    </location>
</feature>
<evidence type="ECO:0000256" key="10">
    <source>
        <dbReference type="SAM" id="Coils"/>
    </source>
</evidence>
<dbReference type="PROSITE" id="PS50103">
    <property type="entry name" value="ZF_C3H1"/>
    <property type="match status" value="1"/>
</dbReference>
<evidence type="ECO:0000313" key="15">
    <source>
        <dbReference type="Proteomes" id="UP001152300"/>
    </source>
</evidence>
<dbReference type="InterPro" id="IPR027417">
    <property type="entry name" value="P-loop_NTPase"/>
</dbReference>
<feature type="compositionally biased region" description="Polar residues" evidence="11">
    <location>
        <begin position="66"/>
        <end position="81"/>
    </location>
</feature>
<evidence type="ECO:0000259" key="13">
    <source>
        <dbReference type="PROSITE" id="PS51981"/>
    </source>
</evidence>
<sequence>MVEWPSGNSRRGNSRGNSGRGNSSRGNNSRENNRGGRGRGNSGRGNDASNICFEYQRTGECRRAQCSFSHGEPSSSNNQQPRQRREESAIQEHARVNYNEWKRIIKREPVANDIHTMKLLWTDALGILNDDDREWKQMLPRDLDNDELHGAKHILALMQMKSGAGGARTFIDLAHPFLEVMVHQAILDCLSVDTFVGRLYNLISGSNGTRAMRFFQTLLPNLLEAHDFFASTSTQNIERILIAMATCLRELLRREQRALFNESLIETVNSIENCVEVIGIDQKSVAATVIGTRMQEIRGMIARAKGLLDEDEETPINGVSTPVVVSTYPRDIIIPSNRHDNDKLDITEIEIVPTEDEIRSDSPEFLPSTDPDQPHYISDQAARLLDTHFRLLRHDVFGELKAALGSLIVAVEDDPSILERHKPDFGNVRANLYHNAWVPDITFDDRRDLQAEISFTQPAGLRRKSVKDRSKWWDESKRLDEGILLCMLSYSHSKCTPLFLLVTEKRTDPKSKYNLVSHDHQATIIARLVTQRQKDLDTLIQLSTEKTEAVLIEIPGVLLATVSPILENLQSMYKLGRLPFRQWILPGRTGNSRSILDVPPPLYARKPGFVFSLSPILKAGSSGDLRIDPSTCAVNDTNLVDKIELQTELDRGQCEALLAALLREFCQIQGPPGTGKSFLGVKLVKVLLHCMKKQPGPIIIVCYTNHALDQFLEHLLDSGIEKLIRIGGQSKSSILEGKNLRVVSKGESQTKSERYLLAKAYESIENKAKFINSSLAKLSRTKGHPDWKSMEGYIARHYPHIHKQFSRFDDEGFEQVGVGPFNLWLKKKEKQTKDSQATYTVAQLLAAASFNIHALSTASRSRLVDHWKTAIRETIVDDLHEAVRSSELLRRNIHDIHDDVDRRVLQTAQIIGVTTTGLARKISTLRHVNSKVIICEEAGEVLEAHLLSTLLPSVEHVVSIGDHEQLRPQINNFKDLSLESRAGTLYQLDRSQFERLSVGQNGRSRLPVAQLNTQRRMRPEISRLINRIYPELIDHDSTKVYPDVVGMRQNVFWLDHEHFQDDGLNQEHKTMSHSNQWEVEMTAALVRHIVRQGEYSSSDIAVLTPYSGQLQKLRNHMRKDFEIVLSDRDQDTLVKDGFIASDSDHDEKLGQTSHRKALQKKKLSELLRIATVDNFQGEEAKVVIVSLVRSNKDKKVGFLKTTNRINVLLSRAQHGLYLIGNTQTYSSVQMWADGIGILREAGSVGQSFGLCCPRHPEDDLQASQPDDFLRLSPEGGCARACNRRLSDCGHRCLARCHSGSMHAIFKCPQRCERLHQPCGHSCQKSTCGEDCGLCRVKFDNIQLPCKHIKDGVECYLTRDLAKVGCMVMVKKKMSGCDHIIQVPCSQDITLPEFRCPTICGAMLSCGHACTSTCGKCTRQEGGKQVTKHPSCTKPCNRPFSTCNHSCKLPCHDGKECGLCFAPCEVQCSHSKCTLKCNQACAPCIERCTWSCEHQERCNMPCAGPCDKLPCNKRCSSKLSCGHQCPGLCGEPCAQDYCQICSTKQDARVDLLEMKTYGDIDLDETPIVALGCKHFFTAETLDGMVGMSEVYEQDILGNYTAIKDATATLASSIPRCPDCKCPLRQYATPRYNRVINRAVIDEMSKRFLVSGQVELRELESEINKLEQELDDTRQSLLVMKDAYGINSGAQTNAERQLKERQDKSRKLGNRVDAFCKKVMEKHQPATKLHDATVNSMRQRSIEDAINSLSISNTRSSPRDRRITRGGRGAQLKLRYIVLTDKFPLSQKLKANPKVTIKLPGGAPDQLSITFFRSCLSYISSCQEDNLPKLAVEGILYYAKIARLYDSHTRSASPSQTTKTAPEIQKAKELLEEARKLCSQGFQNADLLLTAVEESNKFLGREWYEEVTKEELDAIKKAMVSGIGGIATHSGHWYECESGHPFAIGECGMPMQLARCPECGARIGGQSHNFTEGVVRSERMER</sequence>
<dbReference type="Pfam" id="PF13086">
    <property type="entry name" value="AAA_11"/>
    <property type="match status" value="1"/>
</dbReference>
<evidence type="ECO:0000256" key="11">
    <source>
        <dbReference type="SAM" id="MobiDB-lite"/>
    </source>
</evidence>
<feature type="compositionally biased region" description="Low complexity" evidence="11">
    <location>
        <begin position="1"/>
        <end position="30"/>
    </location>
</feature>
<dbReference type="GO" id="GO:0031048">
    <property type="term" value="P:regulatory ncRNA-mediated heterochromatin formation"/>
    <property type="evidence" value="ECO:0007669"/>
    <property type="project" value="TreeGrafter"/>
</dbReference>
<dbReference type="Pfam" id="PF20173">
    <property type="entry name" value="ZnF_RZ-type"/>
    <property type="match status" value="1"/>
</dbReference>
<evidence type="ECO:0000256" key="3">
    <source>
        <dbReference type="ARBA" id="ARBA00022723"/>
    </source>
</evidence>
<evidence type="ECO:0000256" key="4">
    <source>
        <dbReference type="ARBA" id="ARBA00022737"/>
    </source>
</evidence>
<dbReference type="PANTHER" id="PTHR10887">
    <property type="entry name" value="DNA2/NAM7 HELICASE FAMILY"/>
    <property type="match status" value="1"/>
</dbReference>
<keyword evidence="3 9" id="KW-0479">Metal-binding</keyword>
<comment type="caution">
    <text evidence="14">The sequence shown here is derived from an EMBL/GenBank/DDBJ whole genome shotgun (WGS) entry which is preliminary data.</text>
</comment>
<keyword evidence="7 9" id="KW-0862">Zinc</keyword>
<dbReference type="InterPro" id="IPR000571">
    <property type="entry name" value="Znf_CCCH"/>
</dbReference>
<feature type="zinc finger region" description="C3H1-type" evidence="9">
    <location>
        <begin position="46"/>
        <end position="73"/>
    </location>
</feature>
<feature type="coiled-coil region" evidence="10">
    <location>
        <begin position="1647"/>
        <end position="1681"/>
    </location>
</feature>
<proteinExistence type="predicted"/>
<keyword evidence="4" id="KW-0677">Repeat</keyword>
<dbReference type="InterPro" id="IPR041679">
    <property type="entry name" value="DNA2/NAM7-like_C"/>
</dbReference>
<evidence type="ECO:0000256" key="1">
    <source>
        <dbReference type="ARBA" id="ARBA00004496"/>
    </source>
</evidence>
<evidence type="ECO:0000256" key="2">
    <source>
        <dbReference type="ARBA" id="ARBA00022490"/>
    </source>
</evidence>
<dbReference type="OrthoDB" id="2423195at2759"/>
<feature type="region of interest" description="Disordered" evidence="11">
    <location>
        <begin position="1"/>
        <end position="49"/>
    </location>
</feature>
<dbReference type="GO" id="GO:0005737">
    <property type="term" value="C:cytoplasm"/>
    <property type="evidence" value="ECO:0007669"/>
    <property type="project" value="UniProtKB-SubCell"/>
</dbReference>
<feature type="domain" description="RZ-type" evidence="13">
    <location>
        <begin position="1905"/>
        <end position="1980"/>
    </location>
</feature>
<dbReference type="FunFam" id="3.40.50.300:FF:006160">
    <property type="entry name" value="Uncharacterized protein"/>
    <property type="match status" value="1"/>
</dbReference>
<name>A0A9X0ALR7_9HELO</name>
<dbReference type="Gene3D" id="3.40.50.300">
    <property type="entry name" value="P-loop containing nucleotide triphosphate hydrolases"/>
    <property type="match status" value="3"/>
</dbReference>
<dbReference type="InterPro" id="IPR000967">
    <property type="entry name" value="Znf_NFX1"/>
</dbReference>
<keyword evidence="5 9" id="KW-0863">Zinc-finger</keyword>
<dbReference type="GO" id="GO:0002376">
    <property type="term" value="P:immune system process"/>
    <property type="evidence" value="ECO:0007669"/>
    <property type="project" value="UniProtKB-KW"/>
</dbReference>
<dbReference type="InterPro" id="IPR045055">
    <property type="entry name" value="DNA2/NAM7-like"/>
</dbReference>
<keyword evidence="6" id="KW-0378">Hydrolase</keyword>
<reference evidence="14" key="1">
    <citation type="submission" date="2022-11" db="EMBL/GenBank/DDBJ databases">
        <title>Genome Resource of Sclerotinia nivalis Strain SnTB1, a Plant Pathogen Isolated from American Ginseng.</title>
        <authorList>
            <person name="Fan S."/>
        </authorList>
    </citation>
    <scope>NUCLEOTIDE SEQUENCE</scope>
    <source>
        <strain evidence="14">SnTB1</strain>
    </source>
</reference>
<accession>A0A9X0ALR7</accession>
<keyword evidence="2" id="KW-0963">Cytoplasm</keyword>
<keyword evidence="10" id="KW-0175">Coiled coil</keyword>
<evidence type="ECO:0000256" key="9">
    <source>
        <dbReference type="PROSITE-ProRule" id="PRU00723"/>
    </source>
</evidence>
<dbReference type="PANTHER" id="PTHR10887:SF445">
    <property type="entry name" value="NFX1-TYPE ZINC FINGER-CONTAINING PROTEIN 1"/>
    <property type="match status" value="1"/>
</dbReference>
<evidence type="ECO:0000256" key="7">
    <source>
        <dbReference type="ARBA" id="ARBA00022833"/>
    </source>
</evidence>
<dbReference type="Pfam" id="PF13087">
    <property type="entry name" value="AAA_12"/>
    <property type="match status" value="1"/>
</dbReference>
<organism evidence="14 15">
    <name type="scientific">Sclerotinia nivalis</name>
    <dbReference type="NCBI Taxonomy" id="352851"/>
    <lineage>
        <taxon>Eukaryota</taxon>
        <taxon>Fungi</taxon>
        <taxon>Dikarya</taxon>
        <taxon>Ascomycota</taxon>
        <taxon>Pezizomycotina</taxon>
        <taxon>Leotiomycetes</taxon>
        <taxon>Helotiales</taxon>
        <taxon>Sclerotiniaceae</taxon>
        <taxon>Sclerotinia</taxon>
    </lineage>
</organism>
<gene>
    <name evidence="14" type="ORF">OCU04_005839</name>
</gene>
<keyword evidence="6" id="KW-0547">Nucleotide-binding</keyword>
<feature type="region of interest" description="Disordered" evidence="11">
    <location>
        <begin position="66"/>
        <end position="91"/>
    </location>
</feature>
<dbReference type="CDD" id="cd18808">
    <property type="entry name" value="SF1_C_Upf1"/>
    <property type="match status" value="1"/>
</dbReference>
<dbReference type="GO" id="GO:0031380">
    <property type="term" value="C:nuclear RNA-directed RNA polymerase complex"/>
    <property type="evidence" value="ECO:0007669"/>
    <property type="project" value="TreeGrafter"/>
</dbReference>